<keyword evidence="1" id="KW-1133">Transmembrane helix</keyword>
<evidence type="ECO:0000313" key="3">
    <source>
        <dbReference type="Proteomes" id="UP000035682"/>
    </source>
</evidence>
<keyword evidence="3" id="KW-1185">Reference proteome</keyword>
<evidence type="ECO:0000313" key="2">
    <source>
        <dbReference type="EMBL" id="CEF62196.1"/>
    </source>
</evidence>
<dbReference type="WormBase" id="SRAE_1000047000">
    <property type="protein sequence ID" value="SRP08378"/>
    <property type="gene ID" value="WBGene00257066"/>
</dbReference>
<dbReference type="InterPro" id="IPR008574">
    <property type="entry name" value="Nematodes_ZYG-11_interact"/>
</dbReference>
<dbReference type="WBParaSite" id="SRAE_1000047000.1">
    <property type="protein sequence ID" value="SRAE_1000047000.1"/>
    <property type="gene ID" value="WBGene00257066"/>
</dbReference>
<dbReference type="eggNOG" id="ENOG502SFCY">
    <property type="taxonomic scope" value="Eukaryota"/>
</dbReference>
<feature type="transmembrane region" description="Helical" evidence="1">
    <location>
        <begin position="139"/>
        <end position="157"/>
    </location>
</feature>
<accession>A0A090KXT4</accession>
<evidence type="ECO:0000313" key="4">
    <source>
        <dbReference type="WBParaSite" id="SRAE_1000047000.1"/>
    </source>
</evidence>
<evidence type="ECO:0000256" key="1">
    <source>
        <dbReference type="SAM" id="Phobius"/>
    </source>
</evidence>
<evidence type="ECO:0000313" key="5">
    <source>
        <dbReference type="WormBase" id="SRAE_1000047000"/>
    </source>
</evidence>
<reference evidence="2 3" key="1">
    <citation type="submission" date="2014-09" db="EMBL/GenBank/DDBJ databases">
        <authorList>
            <person name="Martin A.A."/>
        </authorList>
    </citation>
    <scope>NUCLEOTIDE SEQUENCE</scope>
    <source>
        <strain evidence="3">ED321</strain>
        <strain evidence="2">ED321 Heterogonic</strain>
    </source>
</reference>
<protein>
    <submittedName>
        <fullName evidence="2 4">Uncharacterized protein</fullName>
    </submittedName>
</protein>
<dbReference type="PANTHER" id="PTHR31176:SF1">
    <property type="entry name" value="MFS DOMAIN-CONTAINING PROTEIN-RELATED"/>
    <property type="match status" value="1"/>
</dbReference>
<dbReference type="OrthoDB" id="5857177at2759"/>
<dbReference type="RefSeq" id="XP_024501398.1">
    <property type="nucleotide sequence ID" value="XM_024647306.1"/>
</dbReference>
<dbReference type="Proteomes" id="UP000035682">
    <property type="component" value="Unplaced"/>
</dbReference>
<proteinExistence type="predicted"/>
<name>A0A090KXT4_STRRB</name>
<dbReference type="OMA" id="SWMAVML"/>
<dbReference type="CTD" id="36374561"/>
<reference evidence="4" key="2">
    <citation type="submission" date="2020-12" db="UniProtKB">
        <authorList>
            <consortium name="WormBaseParasite"/>
        </authorList>
    </citation>
    <scope>IDENTIFICATION</scope>
</reference>
<feature type="transmembrane region" description="Helical" evidence="1">
    <location>
        <begin position="220"/>
        <end position="240"/>
    </location>
</feature>
<dbReference type="AlphaFoldDB" id="A0A090KXT4"/>
<dbReference type="PANTHER" id="PTHR31176">
    <property type="entry name" value="MFS DOMAIN-CONTAINING PROTEIN-RELATED"/>
    <property type="match status" value="1"/>
</dbReference>
<feature type="transmembrane region" description="Helical" evidence="1">
    <location>
        <begin position="252"/>
        <end position="271"/>
    </location>
</feature>
<feature type="transmembrane region" description="Helical" evidence="1">
    <location>
        <begin position="79"/>
        <end position="100"/>
    </location>
</feature>
<dbReference type="GeneID" id="36374561"/>
<keyword evidence="1" id="KW-0812">Transmembrane</keyword>
<keyword evidence="1" id="KW-0472">Membrane</keyword>
<organism evidence="2">
    <name type="scientific">Strongyloides ratti</name>
    <name type="common">Parasitic roundworm</name>
    <dbReference type="NCBI Taxonomy" id="34506"/>
    <lineage>
        <taxon>Eukaryota</taxon>
        <taxon>Metazoa</taxon>
        <taxon>Ecdysozoa</taxon>
        <taxon>Nematoda</taxon>
        <taxon>Chromadorea</taxon>
        <taxon>Rhabditida</taxon>
        <taxon>Tylenchina</taxon>
        <taxon>Panagrolaimomorpha</taxon>
        <taxon>Strongyloidoidea</taxon>
        <taxon>Strongyloididae</taxon>
        <taxon>Strongyloides</taxon>
    </lineage>
</organism>
<dbReference type="EMBL" id="LN609528">
    <property type="protein sequence ID" value="CEF62196.1"/>
    <property type="molecule type" value="Genomic_DNA"/>
</dbReference>
<feature type="transmembrane region" description="Helical" evidence="1">
    <location>
        <begin position="106"/>
        <end position="127"/>
    </location>
</feature>
<sequence>MASTQEISQLAQQYQEEFQRNVIETGDVVTQTAREAVTTIQQKVDNLTPAALGWKDHFVGIITNFGEATINNKEIFTMMFWSSIMVLGCKIAATLTHYLIHPFVGMVLDGSTALYLSAIFIPVYAHFKQSREPLNDEKSRFRLLAWAAIQGVIVGYIQTESFLISSDPLAFMGLAIMGVSALFLHPILGGNRLNYLVGIVGSGFGFHFVLGLILGQLGFIYLFMALLYSVAAFILLQHYIQASSSTNMVHLYMYYNFIAIIYIQLVFYYIFGYTKADYKKLTAAQAHSAK</sequence>
<gene>
    <name evidence="2 4 5" type="ORF">SRAE_1000047000</name>
</gene>
<feature type="transmembrane region" description="Helical" evidence="1">
    <location>
        <begin position="195"/>
        <end position="214"/>
    </location>
</feature>
<feature type="transmembrane region" description="Helical" evidence="1">
    <location>
        <begin position="169"/>
        <end position="188"/>
    </location>
</feature>
<dbReference type="Pfam" id="PF05884">
    <property type="entry name" value="ZYG-11_interact"/>
    <property type="match status" value="1"/>
</dbReference>